<feature type="compositionally biased region" description="Basic and acidic residues" evidence="1">
    <location>
        <begin position="57"/>
        <end position="72"/>
    </location>
</feature>
<dbReference type="KEGG" id="acaf:CA12_32310"/>
<feature type="domain" description="Hypervirulence associated protein TUDOR" evidence="2">
    <location>
        <begin position="8"/>
        <end position="68"/>
    </location>
</feature>
<evidence type="ECO:0000256" key="1">
    <source>
        <dbReference type="SAM" id="MobiDB-lite"/>
    </source>
</evidence>
<dbReference type="InterPro" id="IPR021331">
    <property type="entry name" value="Hva1_TUDOR"/>
</dbReference>
<proteinExistence type="predicted"/>
<dbReference type="Proteomes" id="UP000318741">
    <property type="component" value="Chromosome"/>
</dbReference>
<keyword evidence="4" id="KW-1185">Reference proteome</keyword>
<dbReference type="RefSeq" id="WP_145360022.1">
    <property type="nucleotide sequence ID" value="NZ_CP036265.1"/>
</dbReference>
<sequence length="72" mass="8106">MSKSYSKGTKVKWKWGDNWAHGTVDEVFTSKVSRTIKGNEVTRNASDDEPAYLIETDSSRALKSHSEVQKDS</sequence>
<evidence type="ECO:0000313" key="4">
    <source>
        <dbReference type="Proteomes" id="UP000318741"/>
    </source>
</evidence>
<name>A0A517PCL0_9PLAN</name>
<dbReference type="EMBL" id="CP036265">
    <property type="protein sequence ID" value="QDT17119.1"/>
    <property type="molecule type" value="Genomic_DNA"/>
</dbReference>
<evidence type="ECO:0000259" key="2">
    <source>
        <dbReference type="Pfam" id="PF11160"/>
    </source>
</evidence>
<reference evidence="3 4" key="1">
    <citation type="submission" date="2019-02" db="EMBL/GenBank/DDBJ databases">
        <title>Deep-cultivation of Planctomycetes and their phenomic and genomic characterization uncovers novel biology.</title>
        <authorList>
            <person name="Wiegand S."/>
            <person name="Jogler M."/>
            <person name="Boedeker C."/>
            <person name="Pinto D."/>
            <person name="Vollmers J."/>
            <person name="Rivas-Marin E."/>
            <person name="Kohn T."/>
            <person name="Peeters S.H."/>
            <person name="Heuer A."/>
            <person name="Rast P."/>
            <person name="Oberbeckmann S."/>
            <person name="Bunk B."/>
            <person name="Jeske O."/>
            <person name="Meyerdierks A."/>
            <person name="Storesund J.E."/>
            <person name="Kallscheuer N."/>
            <person name="Luecker S."/>
            <person name="Lage O.M."/>
            <person name="Pohl T."/>
            <person name="Merkel B.J."/>
            <person name="Hornburger P."/>
            <person name="Mueller R.-W."/>
            <person name="Bruemmer F."/>
            <person name="Labrenz M."/>
            <person name="Spormann A.M."/>
            <person name="Op den Camp H."/>
            <person name="Overmann J."/>
            <person name="Amann R."/>
            <person name="Jetten M.S.M."/>
            <person name="Mascher T."/>
            <person name="Medema M.H."/>
            <person name="Devos D.P."/>
            <person name="Kaster A.-K."/>
            <person name="Ovreas L."/>
            <person name="Rohde M."/>
            <person name="Galperin M.Y."/>
            <person name="Jogler C."/>
        </authorList>
    </citation>
    <scope>NUCLEOTIDE SEQUENCE [LARGE SCALE GENOMIC DNA]</scope>
    <source>
        <strain evidence="3 4">CA12</strain>
    </source>
</reference>
<gene>
    <name evidence="3" type="ORF">CA12_32310</name>
</gene>
<protein>
    <recommendedName>
        <fullName evidence="2">Hypervirulence associated protein TUDOR domain-containing protein</fullName>
    </recommendedName>
</protein>
<dbReference type="OrthoDB" id="283968at2"/>
<dbReference type="Pfam" id="PF11160">
    <property type="entry name" value="Hva1_TUDOR"/>
    <property type="match status" value="1"/>
</dbReference>
<dbReference type="AlphaFoldDB" id="A0A517PCL0"/>
<feature type="region of interest" description="Disordered" evidence="1">
    <location>
        <begin position="40"/>
        <end position="72"/>
    </location>
</feature>
<accession>A0A517PCL0</accession>
<evidence type="ECO:0000313" key="3">
    <source>
        <dbReference type="EMBL" id="QDT17119.1"/>
    </source>
</evidence>
<organism evidence="3 4">
    <name type="scientific">Alienimonas californiensis</name>
    <dbReference type="NCBI Taxonomy" id="2527989"/>
    <lineage>
        <taxon>Bacteria</taxon>
        <taxon>Pseudomonadati</taxon>
        <taxon>Planctomycetota</taxon>
        <taxon>Planctomycetia</taxon>
        <taxon>Planctomycetales</taxon>
        <taxon>Planctomycetaceae</taxon>
        <taxon>Alienimonas</taxon>
    </lineage>
</organism>